<evidence type="ECO:0000313" key="3">
    <source>
        <dbReference type="Proteomes" id="UP000250140"/>
    </source>
</evidence>
<feature type="region of interest" description="Disordered" evidence="1">
    <location>
        <begin position="57"/>
        <end position="130"/>
    </location>
</feature>
<feature type="compositionally biased region" description="Polar residues" evidence="1">
    <location>
        <begin position="83"/>
        <end position="99"/>
    </location>
</feature>
<protein>
    <submittedName>
        <fullName evidence="2">Uncharacterized protein</fullName>
    </submittedName>
</protein>
<gene>
    <name evidence="2" type="ORF">AOQ84DRAFT_172745</name>
</gene>
<name>A0A8E2F7J0_9PEZI</name>
<organism evidence="2 3">
    <name type="scientific">Glonium stellatum</name>
    <dbReference type="NCBI Taxonomy" id="574774"/>
    <lineage>
        <taxon>Eukaryota</taxon>
        <taxon>Fungi</taxon>
        <taxon>Dikarya</taxon>
        <taxon>Ascomycota</taxon>
        <taxon>Pezizomycotina</taxon>
        <taxon>Dothideomycetes</taxon>
        <taxon>Pleosporomycetidae</taxon>
        <taxon>Gloniales</taxon>
        <taxon>Gloniaceae</taxon>
        <taxon>Glonium</taxon>
    </lineage>
</organism>
<keyword evidence="3" id="KW-1185">Reference proteome</keyword>
<proteinExistence type="predicted"/>
<evidence type="ECO:0000313" key="2">
    <source>
        <dbReference type="EMBL" id="OCL11874.1"/>
    </source>
</evidence>
<reference evidence="2 3" key="1">
    <citation type="journal article" date="2016" name="Nat. Commun.">
        <title>Ectomycorrhizal ecology is imprinted in the genome of the dominant symbiotic fungus Cenococcum geophilum.</title>
        <authorList>
            <consortium name="DOE Joint Genome Institute"/>
            <person name="Peter M."/>
            <person name="Kohler A."/>
            <person name="Ohm R.A."/>
            <person name="Kuo A."/>
            <person name="Krutzmann J."/>
            <person name="Morin E."/>
            <person name="Arend M."/>
            <person name="Barry K.W."/>
            <person name="Binder M."/>
            <person name="Choi C."/>
            <person name="Clum A."/>
            <person name="Copeland A."/>
            <person name="Grisel N."/>
            <person name="Haridas S."/>
            <person name="Kipfer T."/>
            <person name="LaButti K."/>
            <person name="Lindquist E."/>
            <person name="Lipzen A."/>
            <person name="Maire R."/>
            <person name="Meier B."/>
            <person name="Mihaltcheva S."/>
            <person name="Molinier V."/>
            <person name="Murat C."/>
            <person name="Poggeler S."/>
            <person name="Quandt C.A."/>
            <person name="Sperisen C."/>
            <person name="Tritt A."/>
            <person name="Tisserant E."/>
            <person name="Crous P.W."/>
            <person name="Henrissat B."/>
            <person name="Nehls U."/>
            <person name="Egli S."/>
            <person name="Spatafora J.W."/>
            <person name="Grigoriev I.V."/>
            <person name="Martin F.M."/>
        </authorList>
    </citation>
    <scope>NUCLEOTIDE SEQUENCE [LARGE SCALE GENOMIC DNA]</scope>
    <source>
        <strain evidence="2 3">CBS 207.34</strain>
    </source>
</reference>
<dbReference type="AlphaFoldDB" id="A0A8E2F7J0"/>
<sequence>MDAHSTIGLLVKAATCWITPTISFLMRCTWLPLISIIGTLTAACGWDRDSRYGASITELHQRPSTPRSVEPDPEKASPIIGISWSTESLQSRETASSKSDNSKRPGTGLSSDQITAGLNGQQRGPVDPTRMHRQVPRTVDDMMLSEILSTCLDERTAKLLSYSMIQSFPKSLRDFLSLLYRRTRGRKLQDIIYTSAFSKVMHDRSDALLVQTIIQANLQDLQDYIKEKGVQNALSWKPHQPVNIIGLQW</sequence>
<dbReference type="Proteomes" id="UP000250140">
    <property type="component" value="Unassembled WGS sequence"/>
</dbReference>
<feature type="compositionally biased region" description="Polar residues" evidence="1">
    <location>
        <begin position="108"/>
        <end position="122"/>
    </location>
</feature>
<dbReference type="EMBL" id="KV748968">
    <property type="protein sequence ID" value="OCL11874.1"/>
    <property type="molecule type" value="Genomic_DNA"/>
</dbReference>
<accession>A0A8E2F7J0</accession>
<evidence type="ECO:0000256" key="1">
    <source>
        <dbReference type="SAM" id="MobiDB-lite"/>
    </source>
</evidence>